<organism evidence="16">
    <name type="scientific">Aegilops tauschii</name>
    <name type="common">Tausch's goatgrass</name>
    <name type="synonym">Aegilops squarrosa</name>
    <dbReference type="NCBI Taxonomy" id="37682"/>
    <lineage>
        <taxon>Eukaryota</taxon>
        <taxon>Viridiplantae</taxon>
        <taxon>Streptophyta</taxon>
        <taxon>Embryophyta</taxon>
        <taxon>Tracheophyta</taxon>
        <taxon>Spermatophyta</taxon>
        <taxon>Magnoliopsida</taxon>
        <taxon>Liliopsida</taxon>
        <taxon>Poales</taxon>
        <taxon>Poaceae</taxon>
        <taxon>BOP clade</taxon>
        <taxon>Pooideae</taxon>
        <taxon>Triticodae</taxon>
        <taxon>Triticeae</taxon>
        <taxon>Triticinae</taxon>
        <taxon>Aegilops</taxon>
    </lineage>
</organism>
<dbReference type="InterPro" id="IPR027806">
    <property type="entry name" value="HARBI1_dom"/>
</dbReference>
<evidence type="ECO:0000256" key="5">
    <source>
        <dbReference type="ARBA" id="ARBA00022737"/>
    </source>
</evidence>
<dbReference type="GO" id="GO:0002758">
    <property type="term" value="P:innate immune response-activating signaling pathway"/>
    <property type="evidence" value="ECO:0007669"/>
    <property type="project" value="UniProtKB-ARBA"/>
</dbReference>
<feature type="domain" description="Disease resistance protein winged helix" evidence="14">
    <location>
        <begin position="443"/>
        <end position="508"/>
    </location>
</feature>
<evidence type="ECO:0000259" key="15">
    <source>
        <dbReference type="Pfam" id="PF23598"/>
    </source>
</evidence>
<comment type="cofactor">
    <cofactor evidence="1">
        <name>a divalent metal cation</name>
        <dbReference type="ChEBI" id="CHEBI:60240"/>
    </cofactor>
</comment>
<dbReference type="Gene3D" id="3.80.10.10">
    <property type="entry name" value="Ribonuclease Inhibitor"/>
    <property type="match status" value="1"/>
</dbReference>
<keyword evidence="5" id="KW-0677">Repeat</keyword>
<evidence type="ECO:0000256" key="4">
    <source>
        <dbReference type="ARBA" id="ARBA00022723"/>
    </source>
</evidence>
<dbReference type="CDD" id="cd14798">
    <property type="entry name" value="RX-CC_like"/>
    <property type="match status" value="1"/>
</dbReference>
<dbReference type="GO" id="GO:0005524">
    <property type="term" value="F:ATP binding"/>
    <property type="evidence" value="ECO:0007669"/>
    <property type="project" value="UniProtKB-KW"/>
</dbReference>
<dbReference type="GO" id="GO:0009626">
    <property type="term" value="P:plant-type hypersensitive response"/>
    <property type="evidence" value="ECO:0007669"/>
    <property type="project" value="UniProtKB-ARBA"/>
</dbReference>
<dbReference type="Pfam" id="PF13359">
    <property type="entry name" value="DDE_Tnp_4"/>
    <property type="match status" value="2"/>
</dbReference>
<protein>
    <submittedName>
        <fullName evidence="16">Putative disease resistance protein RGA3</fullName>
    </submittedName>
</protein>
<evidence type="ECO:0000256" key="6">
    <source>
        <dbReference type="ARBA" id="ARBA00022741"/>
    </source>
</evidence>
<comment type="similarity">
    <text evidence="2">Belongs to the disease resistance NB-LRR family.</text>
</comment>
<dbReference type="Gene3D" id="1.10.10.10">
    <property type="entry name" value="Winged helix-like DNA-binding domain superfamily/Winged helix DNA-binding domain"/>
    <property type="match status" value="1"/>
</dbReference>
<reference evidence="16" key="1">
    <citation type="submission" date="2015-06" db="UniProtKB">
        <authorList>
            <consortium name="EnsemblPlants"/>
        </authorList>
    </citation>
    <scope>IDENTIFICATION</scope>
</reference>
<dbReference type="PRINTS" id="PR00364">
    <property type="entry name" value="DISEASERSIST"/>
</dbReference>
<dbReference type="GO" id="GO:0042742">
    <property type="term" value="P:defense response to bacterium"/>
    <property type="evidence" value="ECO:0007669"/>
    <property type="project" value="UniProtKB-ARBA"/>
</dbReference>
<dbReference type="GO" id="GO:0046872">
    <property type="term" value="F:metal ion binding"/>
    <property type="evidence" value="ECO:0007669"/>
    <property type="project" value="UniProtKB-KW"/>
</dbReference>
<dbReference type="EnsemblPlants" id="EMT23296">
    <property type="protein sequence ID" value="EMT23296"/>
    <property type="gene ID" value="F775_00012"/>
</dbReference>
<feature type="domain" description="DDE Tnp4" evidence="12">
    <location>
        <begin position="1835"/>
        <end position="1970"/>
    </location>
</feature>
<evidence type="ECO:0000259" key="13">
    <source>
        <dbReference type="Pfam" id="PF18052"/>
    </source>
</evidence>
<keyword evidence="9" id="KW-0175">Coiled coil</keyword>
<keyword evidence="4" id="KW-0479">Metal-binding</keyword>
<dbReference type="Pfam" id="PF00931">
    <property type="entry name" value="NB-ARC"/>
    <property type="match status" value="1"/>
</dbReference>
<evidence type="ECO:0000256" key="3">
    <source>
        <dbReference type="ARBA" id="ARBA00022614"/>
    </source>
</evidence>
<dbReference type="GO" id="GO:0043531">
    <property type="term" value="F:ADP binding"/>
    <property type="evidence" value="ECO:0007669"/>
    <property type="project" value="InterPro"/>
</dbReference>
<dbReference type="FunFam" id="1.10.10.10:FF:000322">
    <property type="entry name" value="Probable disease resistance protein At1g63360"/>
    <property type="match status" value="1"/>
</dbReference>
<dbReference type="InterPro" id="IPR032675">
    <property type="entry name" value="LRR_dom_sf"/>
</dbReference>
<feature type="region of interest" description="Disordered" evidence="10">
    <location>
        <begin position="2023"/>
        <end position="2071"/>
    </location>
</feature>
<dbReference type="SUPFAM" id="SSF52540">
    <property type="entry name" value="P-loop containing nucleoside triphosphate hydrolases"/>
    <property type="match status" value="1"/>
</dbReference>
<keyword evidence="6" id="KW-0547">Nucleotide-binding</keyword>
<dbReference type="Pfam" id="PF23559">
    <property type="entry name" value="WHD_DRP"/>
    <property type="match status" value="1"/>
</dbReference>
<evidence type="ECO:0000259" key="12">
    <source>
        <dbReference type="Pfam" id="PF13359"/>
    </source>
</evidence>
<dbReference type="InterPro" id="IPR042197">
    <property type="entry name" value="Apaf_helical"/>
</dbReference>
<evidence type="ECO:0000313" key="16">
    <source>
        <dbReference type="EnsemblPlants" id="EMT23296"/>
    </source>
</evidence>
<dbReference type="Pfam" id="PF23598">
    <property type="entry name" value="LRR_14"/>
    <property type="match status" value="1"/>
</dbReference>
<keyword evidence="7" id="KW-0611">Plant defense</keyword>
<feature type="compositionally biased region" description="Basic and acidic residues" evidence="10">
    <location>
        <begin position="2060"/>
        <end position="2071"/>
    </location>
</feature>
<evidence type="ECO:0000256" key="9">
    <source>
        <dbReference type="ARBA" id="ARBA00023054"/>
    </source>
</evidence>
<dbReference type="ExpressionAtlas" id="M8CJ07">
    <property type="expression patterns" value="baseline"/>
</dbReference>
<dbReference type="PANTHER" id="PTHR36766">
    <property type="entry name" value="PLANT BROAD-SPECTRUM MILDEW RESISTANCE PROTEIN RPW8"/>
    <property type="match status" value="1"/>
</dbReference>
<evidence type="ECO:0000256" key="8">
    <source>
        <dbReference type="ARBA" id="ARBA00022840"/>
    </source>
</evidence>
<evidence type="ECO:0000256" key="1">
    <source>
        <dbReference type="ARBA" id="ARBA00001968"/>
    </source>
</evidence>
<evidence type="ECO:0000256" key="2">
    <source>
        <dbReference type="ARBA" id="ARBA00008894"/>
    </source>
</evidence>
<evidence type="ECO:0000256" key="7">
    <source>
        <dbReference type="ARBA" id="ARBA00022821"/>
    </source>
</evidence>
<evidence type="ECO:0000259" key="14">
    <source>
        <dbReference type="Pfam" id="PF23559"/>
    </source>
</evidence>
<accession>M8CJ07</accession>
<feature type="domain" description="Disease resistance N-terminal" evidence="13">
    <location>
        <begin position="14"/>
        <end position="93"/>
    </location>
</feature>
<sequence>MAMVLDAFASYIGDYLKQVVQDELGTMLGVSGEIDKLGDKLQDLKNFLADADRRNISDETVRVWVGQLKRAMYEAADILDLCQLKALERGSSSTDDGCCNPLLFCMRNPFHAREIGTRIKALNQRLDSIKQRSAAFNFINLGSYEDCHSSNAHASRQGNPSRETVGDFDRSAVVGDKIEEDTKALVALIMQKGKEVNDDIMVFAIVGVGGVGKTTLAQKVFNDEAIQGGFSKKIWLSVNQNFSEVELLKRTIICADGNAQLAGNAKDALHRALMQALKDHKTFLIMDDVWDKGAWEGVLKIPFANAAASGSRVLITTREGRVAQGVTAIQPYHHVDTLAPDDAWSLLKKQVRSSEIDEDHINTLMDIGLKIIQKCGCLPVAVKVMGGLLRERGGLRRDWQQVLDDSKWSTTKMPNELDHTVYISYEYMPSYLKQCFLYYSLLPKSRNFTMDEVVAMWISEGFIHGNSNDLEELGKIYYKELVSRNLIEPNKSYADLWVCSMHDVVRSFAQYMTKDEALIAKDGDNDILAELNSQNFLRLSIETNQSQSGEINWKCLQAQKSVRTLISTIQIKMKPGDSLATFSSLRTLHMKSADMSILLESLHQLKHLRYLTLVNADVSVLPGNIGKMKLLQFLDLGGCAKLVNLPDSIVKLDQLRLLSLPKASMVPRGFSGLTNMRKLSMFRAHMDGDWCSLDELGSLSQLRFLGLVQLENVSAASFAANARLGEKTHLIMLLLDCTSKLADDGSLKEKEGVSEEEQQRIEKVLDKLCPPLGVEYLEITGYFGQQLPSWMMSTSMVPLNNLKTIFFHNLACCTQLPNGLCQFPILQFIQVSRAPCIKHVGTGFVQAAVASFPRLNELKLNAMVEWEEWEWEEQVQAMRRLEKFVLSYCRLRHIPRGLVSNASSLKILFLKRVMNLSYIESFLSVVELKVNGCPDLERITNLPNMLKLTIRNCPKLKVLEHIASLEWLILEDYTMEKLPEYMRVIKARHLLLFCRLWLLSVVAAGQSGTEWDKFNQVEHVKAYAGDGDNQRKWYVLYTRGDNYKFDSNISSSTIFEEPLSSCMVDQQGFESLYRMRRSTFSYICSLVRIPFFEDMMTRGHTFVDGKVMSLQDGVAIALSVLNSGEPSQIVGSSLSVSESTVSVITQRFVEAMWERAFYHICWADAEMEKIKRMFDKIHGLPNCCGVVHTTHITFGSQNHEPGDEQNDDKLMLVIDPDMKFTGTHFGSQNQLSVLHDSSLFKSCQEGTMLNGSKLMLSDGLEVGEYIIGDAGYPLLPWLLTPYSMEDKDLLSADVPPYQAEFNRRHSSASTLTLAALARLKDNWKILDRAVSSFPVMETIDVCCILHNIVIDMEEIEEEDVVGMEEENHIEQVRQVADEDAVRVRDILSQHLTGSGGVGSESEIADEKGVRACWPADYCSSLELEIPSSVWLTGPSQGTPRKKYNLTNIPARNLQMLKAEEVLVCDPITGDRRHVPIPPEFMIGYVKGTVLCAAQNKGHVHGACHSTPLKVVLLVTCHNDSPPLASVYSSESDTWGDIISAKAPCPIYSGGYLSTLVGNAFYWPLMHANDGILEFDLDRQSLDVLEGPPGTDIPLGHQIIPAKDGTVGIAMLSRRYHDIQMWQRKVNSNGVATWVMWKTIGTHNIPELRPRIEGEEPWVKFILGYDEDTDGIILYVKHDVYMVQLKSMQCRRLFGSWNVTHYHCFKSFYAPETLSSCMVGRQGFESLYRMRRSTFSYICSLARIPFFEHMMRRDHTFVDGKVMSLQDGVAIALRAMWERAYNHICWPDAKMEKIKRKFDKIHGLANCCGVVHTTHITFGSQNQEPGDEQNDDRLTLVVDPDMKFTDTHLGSENQLSVLHDSWLFESCQEGTLLNGNKLKLSDGLEVGEYIIGDAGYPLLPWLLTPYHLEGKDLLSADVPPYQAEFNRRHSSASTLTLAALARLKENWKILDRAVGSLPVVETIDVCCILHNIVIDMEEVEEEEVAGMEEENYIEQVRQVEKKKVRQVADEDAVRVRDILSQHLTGSGVHTRAAEEKKEAAAVVSSGPGDENKEQQAQQRQTSDRGKEKAHDN</sequence>
<dbReference type="InterPro" id="IPR038005">
    <property type="entry name" value="RX-like_CC"/>
</dbReference>
<feature type="domain" description="Disease resistance R13L4/SHOC-2-like LRR" evidence="15">
    <location>
        <begin position="568"/>
        <end position="895"/>
    </location>
</feature>
<dbReference type="Gene3D" id="3.40.50.300">
    <property type="entry name" value="P-loop containing nucleotide triphosphate hydrolases"/>
    <property type="match status" value="1"/>
</dbReference>
<dbReference type="InterPro" id="IPR036388">
    <property type="entry name" value="WH-like_DNA-bd_sf"/>
</dbReference>
<keyword evidence="3" id="KW-0433">Leucine-rich repeat</keyword>
<feature type="domain" description="DDE Tnp4" evidence="12">
    <location>
        <begin position="1209"/>
        <end position="1347"/>
    </location>
</feature>
<evidence type="ECO:0000259" key="11">
    <source>
        <dbReference type="Pfam" id="PF00931"/>
    </source>
</evidence>
<dbReference type="InterPro" id="IPR055414">
    <property type="entry name" value="LRR_R13L4/SHOC2-like"/>
</dbReference>
<feature type="domain" description="NB-ARC" evidence="11">
    <location>
        <begin position="194"/>
        <end position="354"/>
    </location>
</feature>
<evidence type="ECO:0000256" key="10">
    <source>
        <dbReference type="SAM" id="MobiDB-lite"/>
    </source>
</evidence>
<dbReference type="InterPro" id="IPR041118">
    <property type="entry name" value="Rx_N"/>
</dbReference>
<dbReference type="InterPro" id="IPR002182">
    <property type="entry name" value="NB-ARC"/>
</dbReference>
<dbReference type="Gene3D" id="1.10.8.430">
    <property type="entry name" value="Helical domain of apoptotic protease-activating factors"/>
    <property type="match status" value="1"/>
</dbReference>
<dbReference type="PANTHER" id="PTHR36766:SF36">
    <property type="entry name" value="AAA+ ATPASE DOMAIN-CONTAINING PROTEIN"/>
    <property type="match status" value="1"/>
</dbReference>
<proteinExistence type="inferred from homology"/>
<dbReference type="Gene3D" id="1.20.5.4130">
    <property type="match status" value="1"/>
</dbReference>
<dbReference type="SUPFAM" id="SSF52058">
    <property type="entry name" value="L domain-like"/>
    <property type="match status" value="1"/>
</dbReference>
<keyword evidence="8" id="KW-0067">ATP-binding</keyword>
<name>M8CJ07_AEGTA</name>
<dbReference type="InterPro" id="IPR027417">
    <property type="entry name" value="P-loop_NTPase"/>
</dbReference>
<dbReference type="Pfam" id="PF18052">
    <property type="entry name" value="Rx_N"/>
    <property type="match status" value="1"/>
</dbReference>
<dbReference type="InterPro" id="IPR058922">
    <property type="entry name" value="WHD_DRP"/>
</dbReference>